<dbReference type="GO" id="GO:0009073">
    <property type="term" value="P:aromatic amino acid family biosynthetic process"/>
    <property type="evidence" value="ECO:0007669"/>
    <property type="project" value="UniProtKB-KW"/>
</dbReference>
<evidence type="ECO:0000256" key="8">
    <source>
        <dbReference type="ARBA" id="ARBA00023239"/>
    </source>
</evidence>
<dbReference type="OrthoDB" id="9806583at2"/>
<evidence type="ECO:0000256" key="6">
    <source>
        <dbReference type="ARBA" id="ARBA00022833"/>
    </source>
</evidence>
<dbReference type="PANTHER" id="PTHR43622:SF1">
    <property type="entry name" value="3-DEHYDROQUINATE SYNTHASE"/>
    <property type="match status" value="1"/>
</dbReference>
<dbReference type="Pfam" id="PF01761">
    <property type="entry name" value="DHQ_synthase"/>
    <property type="match status" value="1"/>
</dbReference>
<comment type="caution">
    <text evidence="14">The sequence shown here is derived from an EMBL/GenBank/DDBJ whole genome shotgun (WGS) entry which is preliminary data.</text>
</comment>
<dbReference type="RefSeq" id="WP_075079275.1">
    <property type="nucleotide sequence ID" value="NZ_BDCO01000002.1"/>
</dbReference>
<dbReference type="GO" id="GO:0016301">
    <property type="term" value="F:kinase activity"/>
    <property type="evidence" value="ECO:0007669"/>
    <property type="project" value="UniProtKB-KW"/>
</dbReference>
<evidence type="ECO:0000256" key="9">
    <source>
        <dbReference type="ARBA" id="ARBA00023285"/>
    </source>
</evidence>
<reference evidence="15" key="1">
    <citation type="journal article" date="2017" name="Genome Announc.">
        <title>Draft Genome Sequence of Terrimicrobium sacchariphilum NM-5T, a Facultative Anaerobic Soil Bacterium of the Class Spartobacteria.</title>
        <authorList>
            <person name="Qiu Y.L."/>
            <person name="Tourlousse D.M."/>
            <person name="Matsuura N."/>
            <person name="Ohashi A."/>
            <person name="Sekiguchi Y."/>
        </authorList>
    </citation>
    <scope>NUCLEOTIDE SEQUENCE [LARGE SCALE GENOMIC DNA]</scope>
    <source>
        <strain evidence="15">NM-5</strain>
    </source>
</reference>
<dbReference type="EC" id="4.2.3.4" evidence="10 11"/>
<comment type="similarity">
    <text evidence="10">Belongs to the sugar phosphate cyclases superfamily. Dehydroquinate synthase family.</text>
</comment>
<feature type="binding site" evidence="10">
    <location>
        <position position="153"/>
    </location>
    <ligand>
        <name>NAD(+)</name>
        <dbReference type="ChEBI" id="CHEBI:57540"/>
    </ligand>
</feature>
<dbReference type="InterPro" id="IPR056179">
    <property type="entry name" value="DHQS_C"/>
</dbReference>
<evidence type="ECO:0000256" key="3">
    <source>
        <dbReference type="ARBA" id="ARBA00003485"/>
    </source>
</evidence>
<dbReference type="Gene3D" id="1.20.1090.10">
    <property type="entry name" value="Dehydroquinate synthase-like - alpha domain"/>
    <property type="match status" value="1"/>
</dbReference>
<dbReference type="GO" id="GO:0005737">
    <property type="term" value="C:cytoplasm"/>
    <property type="evidence" value="ECO:0007669"/>
    <property type="project" value="UniProtKB-SubCell"/>
</dbReference>
<evidence type="ECO:0000259" key="12">
    <source>
        <dbReference type="Pfam" id="PF01761"/>
    </source>
</evidence>
<evidence type="ECO:0000256" key="1">
    <source>
        <dbReference type="ARBA" id="ARBA00001911"/>
    </source>
</evidence>
<keyword evidence="7 10" id="KW-0520">NAD</keyword>
<dbReference type="InterPro" id="IPR030960">
    <property type="entry name" value="DHQS/DOIS_N"/>
</dbReference>
<accession>A0A146G8A6</accession>
<evidence type="ECO:0000256" key="2">
    <source>
        <dbReference type="ARBA" id="ARBA00001947"/>
    </source>
</evidence>
<keyword evidence="6 10" id="KW-0862">Zinc</keyword>
<proteinExistence type="inferred from homology"/>
<comment type="cofactor">
    <cofactor evidence="1 10">
        <name>NAD(+)</name>
        <dbReference type="ChEBI" id="CHEBI:57540"/>
    </cofactor>
</comment>
<feature type="domain" description="3-dehydroquinate synthase C-terminal" evidence="13">
    <location>
        <begin position="183"/>
        <end position="320"/>
    </location>
</feature>
<keyword evidence="4 10" id="KW-0479">Metal-binding</keyword>
<comment type="caution">
    <text evidence="10">Lacks conserved residue(s) required for the propagation of feature annotation.</text>
</comment>
<dbReference type="NCBIfam" id="TIGR01357">
    <property type="entry name" value="aroB"/>
    <property type="match status" value="1"/>
</dbReference>
<keyword evidence="5 10" id="KW-0547">Nucleotide-binding</keyword>
<keyword evidence="10" id="KW-0028">Amino-acid biosynthesis</keyword>
<dbReference type="Gene3D" id="3.40.50.1970">
    <property type="match status" value="1"/>
</dbReference>
<dbReference type="FunCoup" id="A0A146G8A6">
    <property type="interactions" value="519"/>
</dbReference>
<evidence type="ECO:0000256" key="7">
    <source>
        <dbReference type="ARBA" id="ARBA00023027"/>
    </source>
</evidence>
<feature type="binding site" evidence="10">
    <location>
        <begin position="131"/>
        <end position="132"/>
    </location>
    <ligand>
        <name>NAD(+)</name>
        <dbReference type="ChEBI" id="CHEBI:57540"/>
    </ligand>
</feature>
<feature type="binding site" evidence="10">
    <location>
        <position position="186"/>
    </location>
    <ligand>
        <name>Zn(2+)</name>
        <dbReference type="ChEBI" id="CHEBI:29105"/>
    </ligand>
</feature>
<dbReference type="GO" id="GO:0008652">
    <property type="term" value="P:amino acid biosynthetic process"/>
    <property type="evidence" value="ECO:0007669"/>
    <property type="project" value="UniProtKB-KW"/>
</dbReference>
<dbReference type="HAMAP" id="MF_00110">
    <property type="entry name" value="DHQ_synthase"/>
    <property type="match status" value="1"/>
</dbReference>
<evidence type="ECO:0000256" key="5">
    <source>
        <dbReference type="ARBA" id="ARBA00022741"/>
    </source>
</evidence>
<keyword evidence="14" id="KW-0418">Kinase</keyword>
<organism evidence="14 15">
    <name type="scientific">Terrimicrobium sacchariphilum</name>
    <dbReference type="NCBI Taxonomy" id="690879"/>
    <lineage>
        <taxon>Bacteria</taxon>
        <taxon>Pseudomonadati</taxon>
        <taxon>Verrucomicrobiota</taxon>
        <taxon>Terrimicrobiia</taxon>
        <taxon>Terrimicrobiales</taxon>
        <taxon>Terrimicrobiaceae</taxon>
        <taxon>Terrimicrobium</taxon>
    </lineage>
</organism>
<dbReference type="SUPFAM" id="SSF56796">
    <property type="entry name" value="Dehydroquinate synthase-like"/>
    <property type="match status" value="1"/>
</dbReference>
<dbReference type="UniPathway" id="UPA00053">
    <property type="reaction ID" value="UER00085"/>
</dbReference>
<dbReference type="GO" id="GO:0003856">
    <property type="term" value="F:3-dehydroquinate synthase activity"/>
    <property type="evidence" value="ECO:0007669"/>
    <property type="project" value="UniProtKB-UniRule"/>
</dbReference>
<comment type="pathway">
    <text evidence="10">Metabolic intermediate biosynthesis; chorismate biosynthesis; chorismate from D-erythrose 4-phosphate and phosphoenolpyruvate: step 2/7.</text>
</comment>
<evidence type="ECO:0000256" key="10">
    <source>
        <dbReference type="HAMAP-Rule" id="MF_00110"/>
    </source>
</evidence>
<dbReference type="CDD" id="cd08195">
    <property type="entry name" value="DHQS"/>
    <property type="match status" value="1"/>
</dbReference>
<dbReference type="Proteomes" id="UP000076023">
    <property type="component" value="Unassembled WGS sequence"/>
</dbReference>
<dbReference type="STRING" id="690879.TSACC_21969"/>
<dbReference type="InterPro" id="IPR030963">
    <property type="entry name" value="DHQ_synth_fam"/>
</dbReference>
<feature type="binding site" evidence="10">
    <location>
        <begin position="171"/>
        <end position="174"/>
    </location>
    <ligand>
        <name>NAD(+)</name>
        <dbReference type="ChEBI" id="CHEBI:57540"/>
    </ligand>
</feature>
<dbReference type="PIRSF" id="PIRSF001455">
    <property type="entry name" value="DHQ_synth"/>
    <property type="match status" value="1"/>
</dbReference>
<comment type="catalytic activity">
    <reaction evidence="10">
        <text>7-phospho-2-dehydro-3-deoxy-D-arabino-heptonate = 3-dehydroquinate + phosphate</text>
        <dbReference type="Rhea" id="RHEA:21968"/>
        <dbReference type="ChEBI" id="CHEBI:32364"/>
        <dbReference type="ChEBI" id="CHEBI:43474"/>
        <dbReference type="ChEBI" id="CHEBI:58394"/>
        <dbReference type="EC" id="4.2.3.4"/>
    </reaction>
</comment>
<dbReference type="InterPro" id="IPR016037">
    <property type="entry name" value="DHQ_synth_AroB"/>
</dbReference>
<keyword evidence="9 10" id="KW-0170">Cobalt</keyword>
<dbReference type="EMBL" id="BDCO01000002">
    <property type="protein sequence ID" value="GAT33552.1"/>
    <property type="molecule type" value="Genomic_DNA"/>
</dbReference>
<keyword evidence="8 10" id="KW-0456">Lyase</keyword>
<comment type="cofactor">
    <cofactor evidence="10">
        <name>Co(2+)</name>
        <dbReference type="ChEBI" id="CHEBI:48828"/>
    </cofactor>
    <cofactor evidence="10">
        <name>Zn(2+)</name>
        <dbReference type="ChEBI" id="CHEBI:29105"/>
    </cofactor>
    <text evidence="10">Binds 1 divalent metal cation per subunit. Can use either Co(2+) or Zn(2+).</text>
</comment>
<keyword evidence="14" id="KW-0808">Transferase</keyword>
<dbReference type="InterPro" id="IPR050071">
    <property type="entry name" value="Dehydroquinate_synthase"/>
</dbReference>
<evidence type="ECO:0000256" key="11">
    <source>
        <dbReference type="NCBIfam" id="TIGR01357"/>
    </source>
</evidence>
<feature type="binding site" evidence="10">
    <location>
        <position position="144"/>
    </location>
    <ligand>
        <name>NAD(+)</name>
        <dbReference type="ChEBI" id="CHEBI:57540"/>
    </ligand>
</feature>
<keyword evidence="10" id="KW-0963">Cytoplasm</keyword>
<sequence>MAARIPVLISRNPYEVIVGHDILRRAGEFISQVLPASRCALITDSNIAPLYAETVETSLEAAGFEVTTIIVPPGEPSKALGFIEDVCDQMIEAGLDRRSAVIALGGGVIGDLAGFVASIFYRGIPHVQIPTTVVAQVDSSLGGKTGVNSRKGKNLLGAFHQPSLVITDVNTLDTLPKREFNEGFGEIIKHAAIRDAAMLEDLLAETSPDLGELISRNVKIKARIVAEDEFERHGLRALLNFGHTIGHAIENAAGYGRYLHGEAISLGLVAAARISVKKADLSEESAEKIITALKAYNLPTSLPADITTDTLLAALSRDKKFESGAIRFVVVPELGEAFVSKDVTEEDLREAIESLR</sequence>
<feature type="binding site" evidence="10">
    <location>
        <position position="243"/>
    </location>
    <ligand>
        <name>Zn(2+)</name>
        <dbReference type="ChEBI" id="CHEBI:29105"/>
    </ligand>
</feature>
<feature type="binding site" evidence="10">
    <location>
        <position position="260"/>
    </location>
    <ligand>
        <name>Zn(2+)</name>
        <dbReference type="ChEBI" id="CHEBI:29105"/>
    </ligand>
</feature>
<feature type="binding site" evidence="10">
    <location>
        <begin position="107"/>
        <end position="111"/>
    </location>
    <ligand>
        <name>NAD(+)</name>
        <dbReference type="ChEBI" id="CHEBI:57540"/>
    </ligand>
</feature>
<keyword evidence="10" id="KW-0057">Aromatic amino acid biosynthesis</keyword>
<gene>
    <name evidence="10" type="primary">aroB</name>
    <name evidence="14" type="ORF">TSACC_21969</name>
</gene>
<evidence type="ECO:0000313" key="14">
    <source>
        <dbReference type="EMBL" id="GAT33552.1"/>
    </source>
</evidence>
<evidence type="ECO:0000259" key="13">
    <source>
        <dbReference type="Pfam" id="PF24621"/>
    </source>
</evidence>
<dbReference type="AlphaFoldDB" id="A0A146G8A6"/>
<name>A0A146G8A6_TERSA</name>
<dbReference type="PANTHER" id="PTHR43622">
    <property type="entry name" value="3-DEHYDROQUINATE SYNTHASE"/>
    <property type="match status" value="1"/>
</dbReference>
<dbReference type="GO" id="GO:0009423">
    <property type="term" value="P:chorismate biosynthetic process"/>
    <property type="evidence" value="ECO:0007669"/>
    <property type="project" value="UniProtKB-UniRule"/>
</dbReference>
<comment type="subcellular location">
    <subcellularLocation>
        <location evidence="10">Cytoplasm</location>
    </subcellularLocation>
</comment>
<dbReference type="FunFam" id="3.40.50.1970:FF:000007">
    <property type="entry name" value="Pentafunctional AROM polypeptide"/>
    <property type="match status" value="1"/>
</dbReference>
<comment type="function">
    <text evidence="3 10">Catalyzes the conversion of 3-deoxy-D-arabino-heptulosonate 7-phosphate (DAHP) to dehydroquinate (DHQ).</text>
</comment>
<protein>
    <recommendedName>
        <fullName evidence="10 11">3-dehydroquinate synthase</fullName>
        <shortName evidence="10">DHQS</shortName>
        <ecNumber evidence="10 11">4.2.3.4</ecNumber>
    </recommendedName>
</protein>
<dbReference type="GO" id="GO:0000166">
    <property type="term" value="F:nucleotide binding"/>
    <property type="evidence" value="ECO:0007669"/>
    <property type="project" value="UniProtKB-KW"/>
</dbReference>
<evidence type="ECO:0000256" key="4">
    <source>
        <dbReference type="ARBA" id="ARBA00022723"/>
    </source>
</evidence>
<dbReference type="InParanoid" id="A0A146G8A6"/>
<dbReference type="GO" id="GO:0046872">
    <property type="term" value="F:metal ion binding"/>
    <property type="evidence" value="ECO:0007669"/>
    <property type="project" value="UniProtKB-KW"/>
</dbReference>
<feature type="domain" description="3-dehydroquinate synthase N-terminal" evidence="12">
    <location>
        <begin position="69"/>
        <end position="181"/>
    </location>
</feature>
<evidence type="ECO:0000313" key="15">
    <source>
        <dbReference type="Proteomes" id="UP000076023"/>
    </source>
</evidence>
<comment type="cofactor">
    <cofactor evidence="2">
        <name>Zn(2+)</name>
        <dbReference type="ChEBI" id="CHEBI:29105"/>
    </cofactor>
</comment>
<keyword evidence="15" id="KW-1185">Reference proteome</keyword>
<dbReference type="Pfam" id="PF24621">
    <property type="entry name" value="DHQS_C"/>
    <property type="match status" value="1"/>
</dbReference>